<feature type="signal peptide" evidence="1">
    <location>
        <begin position="1"/>
        <end position="27"/>
    </location>
</feature>
<protein>
    <recommendedName>
        <fullName evidence="2">VWFA domain-containing protein</fullName>
    </recommendedName>
</protein>
<evidence type="ECO:0000313" key="3">
    <source>
        <dbReference type="EMBL" id="ADJ28700.1"/>
    </source>
</evidence>
<feature type="chain" id="PRO_5003116610" description="VWFA domain-containing protein" evidence="1">
    <location>
        <begin position="28"/>
        <end position="254"/>
    </location>
</feature>
<dbReference type="SUPFAM" id="SSF53300">
    <property type="entry name" value="vWA-like"/>
    <property type="match status" value="1"/>
</dbReference>
<evidence type="ECO:0000313" key="4">
    <source>
        <dbReference type="Proteomes" id="UP000000393"/>
    </source>
</evidence>
<dbReference type="Pfam" id="PF06707">
    <property type="entry name" value="DUF1194"/>
    <property type="match status" value="1"/>
</dbReference>
<evidence type="ECO:0000259" key="2">
    <source>
        <dbReference type="PROSITE" id="PS50234"/>
    </source>
</evidence>
<dbReference type="HOGENOM" id="CLU_064451_0_1_6"/>
<dbReference type="AlphaFoldDB" id="D8K723"/>
<sequence length="254" mass="26638">MSYKNKKAGRLMVMAAAAILTPGLASAIPVDLELSLVIDVSGSVNTSEYNLQMDGYANAFRDSSIQNNILGGSEGSIAVNTIFFSSSAFTTILDDFVLLDSNTTINDYAQQLDDFTRPGSGSTDIQDGMNKALTLLTGDNGFESSNLLMDVSGDGISSISATESARDAAAAAGITVNGLPIGDQGITDFYTDHVITSNGLITAAADFDNFSQAIRQKLQIETGGPTTVSEPTTLVLFGAGLLGLVGYRRCYRNV</sequence>
<dbReference type="InterPro" id="IPR013424">
    <property type="entry name" value="Ice-binding_C"/>
</dbReference>
<keyword evidence="1" id="KW-0732">Signal</keyword>
<accession>D8K723</accession>
<dbReference type="NCBIfam" id="TIGR02595">
    <property type="entry name" value="PEP_CTERM"/>
    <property type="match status" value="1"/>
</dbReference>
<dbReference type="InterPro" id="IPR036465">
    <property type="entry name" value="vWFA_dom_sf"/>
</dbReference>
<dbReference type="RefSeq" id="WP_013220792.1">
    <property type="nucleotide sequence ID" value="NC_014315.1"/>
</dbReference>
<dbReference type="PROSITE" id="PS50234">
    <property type="entry name" value="VWFA"/>
    <property type="match status" value="1"/>
</dbReference>
<proteinExistence type="predicted"/>
<feature type="domain" description="VWFA" evidence="2">
    <location>
        <begin position="33"/>
        <end position="218"/>
    </location>
</feature>
<dbReference type="Gene3D" id="3.40.50.410">
    <property type="entry name" value="von Willebrand factor, type A domain"/>
    <property type="match status" value="1"/>
</dbReference>
<dbReference type="eggNOG" id="COG1938">
    <property type="taxonomic scope" value="Bacteria"/>
</dbReference>
<organism evidence="3 4">
    <name type="scientific">Nitrosococcus watsoni (strain C-113)</name>
    <dbReference type="NCBI Taxonomy" id="105559"/>
    <lineage>
        <taxon>Bacteria</taxon>
        <taxon>Pseudomonadati</taxon>
        <taxon>Pseudomonadota</taxon>
        <taxon>Gammaproteobacteria</taxon>
        <taxon>Chromatiales</taxon>
        <taxon>Chromatiaceae</taxon>
        <taxon>Nitrosococcus</taxon>
    </lineage>
</organism>
<dbReference type="Proteomes" id="UP000000393">
    <property type="component" value="Chromosome"/>
</dbReference>
<dbReference type="InterPro" id="IPR010607">
    <property type="entry name" value="DUF1194"/>
</dbReference>
<keyword evidence="4" id="KW-1185">Reference proteome</keyword>
<dbReference type="KEGG" id="nwa:Nwat_1849"/>
<dbReference type="Pfam" id="PF07589">
    <property type="entry name" value="PEP-CTERM"/>
    <property type="match status" value="1"/>
</dbReference>
<reference evidence="3 4" key="1">
    <citation type="submission" date="2010-06" db="EMBL/GenBank/DDBJ databases">
        <title>Complete sequence of chromosome of Nitrosococcus watsoni C-113.</title>
        <authorList>
            <consortium name="US DOE Joint Genome Institute"/>
            <person name="Lucas S."/>
            <person name="Copeland A."/>
            <person name="Lapidus A."/>
            <person name="Cheng J.-F."/>
            <person name="Bruce D."/>
            <person name="Goodwin L."/>
            <person name="Pitluck S."/>
            <person name="Malfatti S.A."/>
            <person name="Chain P.S.G."/>
            <person name="Land M."/>
            <person name="Hauser L."/>
            <person name="Kyrpides N."/>
            <person name="Ivanova N."/>
            <person name="Cambell M.A."/>
            <person name="Heidelberg J.F."/>
            <person name="Klotz M.G."/>
            <person name="Woyke T."/>
        </authorList>
    </citation>
    <scope>NUCLEOTIDE SEQUENCE [LARGE SCALE GENOMIC DNA]</scope>
    <source>
        <strain evidence="3 4">C-113</strain>
    </source>
</reference>
<dbReference type="InterPro" id="IPR002035">
    <property type="entry name" value="VWF_A"/>
</dbReference>
<evidence type="ECO:0000256" key="1">
    <source>
        <dbReference type="SAM" id="SignalP"/>
    </source>
</evidence>
<dbReference type="OrthoDB" id="9792179at2"/>
<name>D8K723_NITWC</name>
<gene>
    <name evidence="3" type="ordered locus">Nwat_1849</name>
</gene>
<dbReference type="EMBL" id="CP002086">
    <property type="protein sequence ID" value="ADJ28700.1"/>
    <property type="molecule type" value="Genomic_DNA"/>
</dbReference>